<feature type="signal peptide" evidence="1">
    <location>
        <begin position="1"/>
        <end position="20"/>
    </location>
</feature>
<evidence type="ECO:0000256" key="1">
    <source>
        <dbReference type="SAM" id="SignalP"/>
    </source>
</evidence>
<reference evidence="2" key="1">
    <citation type="submission" date="2022-08" db="UniProtKB">
        <authorList>
            <consortium name="EnsemblMetazoa"/>
        </authorList>
    </citation>
    <scope>IDENTIFICATION</scope>
    <source>
        <strain evidence="2">05x7-T-G4-1.051#20</strain>
    </source>
</reference>
<proteinExistence type="predicted"/>
<dbReference type="EnsemblMetazoa" id="G3779.1">
    <property type="protein sequence ID" value="G3779.1:cds"/>
    <property type="gene ID" value="G3779"/>
</dbReference>
<sequence>MKGLCLFAACLLLSASNCFAASLTRSGCAGQVFSCFVNPCSVSQCSYPGSHCIADYCGGCNAVWYDGHTKLTAQQCSTATT</sequence>
<accession>A0A8W8MZS2</accession>
<keyword evidence="3" id="KW-1185">Reference proteome</keyword>
<name>A0A8W8MZS2_MAGGI</name>
<dbReference type="AlphaFoldDB" id="A0A8W8MZS2"/>
<dbReference type="Proteomes" id="UP000005408">
    <property type="component" value="Unassembled WGS sequence"/>
</dbReference>
<evidence type="ECO:0000313" key="2">
    <source>
        <dbReference type="EnsemblMetazoa" id="G3779.1:cds"/>
    </source>
</evidence>
<feature type="chain" id="PRO_5036484715" evidence="1">
    <location>
        <begin position="21"/>
        <end position="81"/>
    </location>
</feature>
<protein>
    <submittedName>
        <fullName evidence="2">Uncharacterized protein</fullName>
    </submittedName>
</protein>
<organism evidence="2 3">
    <name type="scientific">Magallana gigas</name>
    <name type="common">Pacific oyster</name>
    <name type="synonym">Crassostrea gigas</name>
    <dbReference type="NCBI Taxonomy" id="29159"/>
    <lineage>
        <taxon>Eukaryota</taxon>
        <taxon>Metazoa</taxon>
        <taxon>Spiralia</taxon>
        <taxon>Lophotrochozoa</taxon>
        <taxon>Mollusca</taxon>
        <taxon>Bivalvia</taxon>
        <taxon>Autobranchia</taxon>
        <taxon>Pteriomorphia</taxon>
        <taxon>Ostreida</taxon>
        <taxon>Ostreoidea</taxon>
        <taxon>Ostreidae</taxon>
        <taxon>Magallana</taxon>
    </lineage>
</organism>
<keyword evidence="1" id="KW-0732">Signal</keyword>
<evidence type="ECO:0000313" key="3">
    <source>
        <dbReference type="Proteomes" id="UP000005408"/>
    </source>
</evidence>